<organism evidence="1 2">
    <name type="scientific">Kribbella italica</name>
    <dbReference type="NCBI Taxonomy" id="1540520"/>
    <lineage>
        <taxon>Bacteria</taxon>
        <taxon>Bacillati</taxon>
        <taxon>Actinomycetota</taxon>
        <taxon>Actinomycetes</taxon>
        <taxon>Propionibacteriales</taxon>
        <taxon>Kribbellaceae</taxon>
        <taxon>Kribbella</taxon>
    </lineage>
</organism>
<reference evidence="1 2" key="1">
    <citation type="submission" date="2020-08" db="EMBL/GenBank/DDBJ databases">
        <title>Sequencing the genomes of 1000 actinobacteria strains.</title>
        <authorList>
            <person name="Klenk H.-P."/>
        </authorList>
    </citation>
    <scope>NUCLEOTIDE SEQUENCE [LARGE SCALE GENOMIC DNA]</scope>
    <source>
        <strain evidence="1 2">DSM 28967</strain>
    </source>
</reference>
<proteinExistence type="predicted"/>
<dbReference type="RefSeq" id="WP_184793313.1">
    <property type="nucleotide sequence ID" value="NZ_JACHMY010000001.1"/>
</dbReference>
<dbReference type="AlphaFoldDB" id="A0A7W9J177"/>
<evidence type="ECO:0000313" key="1">
    <source>
        <dbReference type="EMBL" id="MBB5833424.1"/>
    </source>
</evidence>
<protein>
    <submittedName>
        <fullName evidence="1">Uncharacterized protein</fullName>
    </submittedName>
</protein>
<dbReference type="EMBL" id="JACHMY010000001">
    <property type="protein sequence ID" value="MBB5833424.1"/>
    <property type="molecule type" value="Genomic_DNA"/>
</dbReference>
<keyword evidence="2" id="KW-1185">Reference proteome</keyword>
<name>A0A7W9J177_9ACTN</name>
<dbReference type="Proteomes" id="UP000549971">
    <property type="component" value="Unassembled WGS sequence"/>
</dbReference>
<gene>
    <name evidence="1" type="ORF">HDA39_000158</name>
</gene>
<evidence type="ECO:0000313" key="2">
    <source>
        <dbReference type="Proteomes" id="UP000549971"/>
    </source>
</evidence>
<comment type="caution">
    <text evidence="1">The sequence shown here is derived from an EMBL/GenBank/DDBJ whole genome shotgun (WGS) entry which is preliminary data.</text>
</comment>
<accession>A0A7W9J177</accession>
<sequence length="89" mass="9823">MGRALCAQVGFQPRPFEVRFLGGPQLLRQEAIVHIHIAFGEFVLIDLRVALTLFHRDHEVELEEVPAAPLGFQLPRGGEPVAGTDAEPQ</sequence>